<proteinExistence type="inferred from homology"/>
<evidence type="ECO:0000313" key="11">
    <source>
        <dbReference type="Proteomes" id="UP000015241"/>
    </source>
</evidence>
<dbReference type="InterPro" id="IPR036396">
    <property type="entry name" value="Cyt_P450_sf"/>
</dbReference>
<evidence type="ECO:0000256" key="5">
    <source>
        <dbReference type="ARBA" id="ARBA00022723"/>
    </source>
</evidence>
<keyword evidence="5 9" id="KW-0479">Metal-binding</keyword>
<dbReference type="eggNOG" id="KOG0157">
    <property type="taxonomic scope" value="Eukaryota"/>
</dbReference>
<evidence type="ECO:0000256" key="2">
    <source>
        <dbReference type="ARBA" id="ARBA00005179"/>
    </source>
</evidence>
<evidence type="ECO:0000256" key="8">
    <source>
        <dbReference type="ARBA" id="ARBA00023033"/>
    </source>
</evidence>
<feature type="binding site" description="axial binding residue" evidence="9">
    <location>
        <position position="423"/>
    </location>
    <ligand>
        <name>heme</name>
        <dbReference type="ChEBI" id="CHEBI:30413"/>
    </ligand>
    <ligandPart>
        <name>Fe</name>
        <dbReference type="ChEBI" id="CHEBI:18248"/>
    </ligandPart>
</feature>
<dbReference type="STRING" id="743788.S8F970"/>
<sequence length="484" mass="53534">LRGPPSPSWLFGVTRTLAGPPAAGLLYERWAEEYGSVYSIPCELGQSCVVLCDPKAIQHFYACETREYVHTTLLRTFVERILGRSLFWAEGETHRRHKKLLAPAFRPAAVKDLLPIVNSSALKFAAAWDQLITPNRSPEIDVRDWYDTIGSAGVGLDFGTLRGRRSGVVEAINSLSGLHTDFVAIIQFATSLVTPAVLKFPTTFSRVYKQLDTSLNHVVSEVCEPSALGLGNGEAGGRSVIHHLLENNDLQLMKVPEEIRSQLKLLLLTGYVTTANCLTWCLVELCRQPDIQHKLREELSALPGSQLSWERLTNELPYLDAVIHETLRLHPPLPFTTRVAAQDDIIPLTAPIVTASGAVIDQVFVTKGQLVTVPIYTMNTSTIFWGPDAKEFNPDRFLDQERIPEQIPGHRHILTFVHGQRMCPGRHYALAEMKASVALHMLIQNYVFELLDGPGSKVDVVGDMASVPGVPGGDGDCVPLKVRR</sequence>
<feature type="non-terminal residue" evidence="10">
    <location>
        <position position="1"/>
    </location>
</feature>
<dbReference type="GO" id="GO:0005506">
    <property type="term" value="F:iron ion binding"/>
    <property type="evidence" value="ECO:0007669"/>
    <property type="project" value="InterPro"/>
</dbReference>
<protein>
    <recommendedName>
        <fullName evidence="12">Cytochrome P450</fullName>
    </recommendedName>
</protein>
<dbReference type="HOGENOM" id="CLU_001570_5_11_1"/>
<dbReference type="GO" id="GO:0004497">
    <property type="term" value="F:monooxygenase activity"/>
    <property type="evidence" value="ECO:0007669"/>
    <property type="project" value="UniProtKB-KW"/>
</dbReference>
<keyword evidence="6" id="KW-0560">Oxidoreductase</keyword>
<dbReference type="Pfam" id="PF00067">
    <property type="entry name" value="p450"/>
    <property type="match status" value="1"/>
</dbReference>
<reference evidence="10 11" key="1">
    <citation type="journal article" date="2012" name="Science">
        <title>The Paleozoic origin of enzymatic lignin decomposition reconstructed from 31 fungal genomes.</title>
        <authorList>
            <person name="Floudas D."/>
            <person name="Binder M."/>
            <person name="Riley R."/>
            <person name="Barry K."/>
            <person name="Blanchette R.A."/>
            <person name="Henrissat B."/>
            <person name="Martinez A.T."/>
            <person name="Otillar R."/>
            <person name="Spatafora J.W."/>
            <person name="Yadav J.S."/>
            <person name="Aerts A."/>
            <person name="Benoit I."/>
            <person name="Boyd A."/>
            <person name="Carlson A."/>
            <person name="Copeland A."/>
            <person name="Coutinho P.M."/>
            <person name="de Vries R.P."/>
            <person name="Ferreira P."/>
            <person name="Findley K."/>
            <person name="Foster B."/>
            <person name="Gaskell J."/>
            <person name="Glotzer D."/>
            <person name="Gorecki P."/>
            <person name="Heitman J."/>
            <person name="Hesse C."/>
            <person name="Hori C."/>
            <person name="Igarashi K."/>
            <person name="Jurgens J.A."/>
            <person name="Kallen N."/>
            <person name="Kersten P."/>
            <person name="Kohler A."/>
            <person name="Kuees U."/>
            <person name="Kumar T.K.A."/>
            <person name="Kuo A."/>
            <person name="LaButti K."/>
            <person name="Larrondo L.F."/>
            <person name="Lindquist E."/>
            <person name="Ling A."/>
            <person name="Lombard V."/>
            <person name="Lucas S."/>
            <person name="Lundell T."/>
            <person name="Martin R."/>
            <person name="McLaughlin D.J."/>
            <person name="Morgenstern I."/>
            <person name="Morin E."/>
            <person name="Murat C."/>
            <person name="Nagy L.G."/>
            <person name="Nolan M."/>
            <person name="Ohm R.A."/>
            <person name="Patyshakuliyeva A."/>
            <person name="Rokas A."/>
            <person name="Ruiz-Duenas F.J."/>
            <person name="Sabat G."/>
            <person name="Salamov A."/>
            <person name="Samejima M."/>
            <person name="Schmutz J."/>
            <person name="Slot J.C."/>
            <person name="St John F."/>
            <person name="Stenlid J."/>
            <person name="Sun H."/>
            <person name="Sun S."/>
            <person name="Syed K."/>
            <person name="Tsang A."/>
            <person name="Wiebenga A."/>
            <person name="Young D."/>
            <person name="Pisabarro A."/>
            <person name="Eastwood D.C."/>
            <person name="Martin F."/>
            <person name="Cullen D."/>
            <person name="Grigoriev I.V."/>
            <person name="Hibbett D.S."/>
        </authorList>
    </citation>
    <scope>NUCLEOTIDE SEQUENCE</scope>
    <source>
        <strain evidence="11">FP-58527</strain>
    </source>
</reference>
<evidence type="ECO:0000256" key="4">
    <source>
        <dbReference type="ARBA" id="ARBA00022617"/>
    </source>
</evidence>
<comment type="cofactor">
    <cofactor evidence="1 9">
        <name>heme</name>
        <dbReference type="ChEBI" id="CHEBI:30413"/>
    </cofactor>
</comment>
<evidence type="ECO:0000256" key="1">
    <source>
        <dbReference type="ARBA" id="ARBA00001971"/>
    </source>
</evidence>
<dbReference type="InParanoid" id="S8F970"/>
<dbReference type="Proteomes" id="UP000015241">
    <property type="component" value="Unassembled WGS sequence"/>
</dbReference>
<dbReference type="PRINTS" id="PR00385">
    <property type="entry name" value="P450"/>
</dbReference>
<keyword evidence="11" id="KW-1185">Reference proteome</keyword>
<comment type="similarity">
    <text evidence="3">Belongs to the cytochrome P450 family.</text>
</comment>
<dbReference type="OrthoDB" id="1470350at2759"/>
<evidence type="ECO:0008006" key="12">
    <source>
        <dbReference type="Google" id="ProtNLM"/>
    </source>
</evidence>
<dbReference type="GO" id="GO:0020037">
    <property type="term" value="F:heme binding"/>
    <property type="evidence" value="ECO:0007669"/>
    <property type="project" value="InterPro"/>
</dbReference>
<dbReference type="GO" id="GO:0016705">
    <property type="term" value="F:oxidoreductase activity, acting on paired donors, with incorporation or reduction of molecular oxygen"/>
    <property type="evidence" value="ECO:0007669"/>
    <property type="project" value="InterPro"/>
</dbReference>
<gene>
    <name evidence="10" type="ORF">FOMPIDRAFT_1085622</name>
</gene>
<comment type="pathway">
    <text evidence="2">Secondary metabolite biosynthesis.</text>
</comment>
<evidence type="ECO:0000256" key="6">
    <source>
        <dbReference type="ARBA" id="ARBA00023002"/>
    </source>
</evidence>
<evidence type="ECO:0000313" key="10">
    <source>
        <dbReference type="EMBL" id="EPS95204.1"/>
    </source>
</evidence>
<dbReference type="Gene3D" id="1.10.630.10">
    <property type="entry name" value="Cytochrome P450"/>
    <property type="match status" value="1"/>
</dbReference>
<dbReference type="PANTHER" id="PTHR24305:SF166">
    <property type="entry name" value="CYTOCHROME P450 12A4, MITOCHONDRIAL-RELATED"/>
    <property type="match status" value="1"/>
</dbReference>
<dbReference type="EMBL" id="KE504212">
    <property type="protein sequence ID" value="EPS95204.1"/>
    <property type="molecule type" value="Genomic_DNA"/>
</dbReference>
<dbReference type="InterPro" id="IPR050121">
    <property type="entry name" value="Cytochrome_P450_monoxygenase"/>
</dbReference>
<dbReference type="InterPro" id="IPR001128">
    <property type="entry name" value="Cyt_P450"/>
</dbReference>
<feature type="non-terminal residue" evidence="10">
    <location>
        <position position="484"/>
    </location>
</feature>
<organism evidence="10 11">
    <name type="scientific">Fomitopsis schrenkii</name>
    <name type="common">Brown rot fungus</name>
    <dbReference type="NCBI Taxonomy" id="2126942"/>
    <lineage>
        <taxon>Eukaryota</taxon>
        <taxon>Fungi</taxon>
        <taxon>Dikarya</taxon>
        <taxon>Basidiomycota</taxon>
        <taxon>Agaricomycotina</taxon>
        <taxon>Agaricomycetes</taxon>
        <taxon>Polyporales</taxon>
        <taxon>Fomitopsis</taxon>
    </lineage>
</organism>
<name>S8F970_FOMSC</name>
<evidence type="ECO:0000256" key="9">
    <source>
        <dbReference type="PIRSR" id="PIRSR602403-1"/>
    </source>
</evidence>
<dbReference type="PRINTS" id="PR00465">
    <property type="entry name" value="EP450IV"/>
</dbReference>
<dbReference type="SUPFAM" id="SSF48264">
    <property type="entry name" value="Cytochrome P450"/>
    <property type="match status" value="1"/>
</dbReference>
<dbReference type="InterPro" id="IPR002403">
    <property type="entry name" value="Cyt_P450_E_grp-IV"/>
</dbReference>
<dbReference type="AlphaFoldDB" id="S8F970"/>
<dbReference type="PANTHER" id="PTHR24305">
    <property type="entry name" value="CYTOCHROME P450"/>
    <property type="match status" value="1"/>
</dbReference>
<keyword evidence="4 9" id="KW-0349">Heme</keyword>
<keyword evidence="8" id="KW-0503">Monooxygenase</keyword>
<evidence type="ECO:0000256" key="3">
    <source>
        <dbReference type="ARBA" id="ARBA00010617"/>
    </source>
</evidence>
<accession>S8F970</accession>
<keyword evidence="7 9" id="KW-0408">Iron</keyword>
<evidence type="ECO:0000256" key="7">
    <source>
        <dbReference type="ARBA" id="ARBA00023004"/>
    </source>
</evidence>